<evidence type="ECO:0000256" key="2">
    <source>
        <dbReference type="SAM" id="SignalP"/>
    </source>
</evidence>
<proteinExistence type="predicted"/>
<sequence length="507" mass="54978">MVRAYEKSRLVIAALSLTSALAACVADPPKPETATVATAVKTPVAKTVTNFTPALRCMDDLMLAYGKRDIVITTAGIPDSTGKVMAGTKEMLISAASRMSVKSKALSFIDYDTERNDLLALFQDMQAAGAFQHKLPNYYIRGAITQLDENAIDSQRGGGIALPWLDLGLSKDQVSSVVSMDMNIGETTTRMIMPGMNASNSLVITRAGNSKEAGGKIGQVGFSFNMSLNKAEGLGSGVRALVELGMIEVVGKLTGVPYWKCLEIDKTNPVMLQQARDWYDAMTPTDRVKLVQRKLGGMNYYNGPINGATSRELSSAIGRYQAENQLVADGRINFDLYYALLDADQPIVEDPTAKPTTIAATPRPDSQQGPLTVKLDSDRGNRPTYRVRELLKARVQMSGDGVLYCYYRDISGTIARIHPNRFSPDPFMKSNVAISLPPENSPFQIKFDRPGKEQIVCYGSNRDLALPAALKAADLTPLKVGSMDEIGKAFRASNPSVAEAKLDITIQ</sequence>
<accession>A0A1G7W5F8</accession>
<evidence type="ECO:0000256" key="1">
    <source>
        <dbReference type="SAM" id="MobiDB-lite"/>
    </source>
</evidence>
<dbReference type="InterPro" id="IPR002477">
    <property type="entry name" value="Peptidoglycan-bd-like"/>
</dbReference>
<feature type="domain" description="DUF4384" evidence="4">
    <location>
        <begin position="384"/>
        <end position="462"/>
    </location>
</feature>
<dbReference type="STRING" id="83767.SAMN05660652_00395"/>
<evidence type="ECO:0000259" key="3">
    <source>
        <dbReference type="Pfam" id="PF01471"/>
    </source>
</evidence>
<dbReference type="Proteomes" id="UP000198607">
    <property type="component" value="Unassembled WGS sequence"/>
</dbReference>
<evidence type="ECO:0000259" key="4">
    <source>
        <dbReference type="Pfam" id="PF14326"/>
    </source>
</evidence>
<dbReference type="SUPFAM" id="SSF47090">
    <property type="entry name" value="PGBD-like"/>
    <property type="match status" value="1"/>
</dbReference>
<keyword evidence="6" id="KW-1185">Reference proteome</keyword>
<name>A0A1G7W5F8_9RHOO</name>
<dbReference type="PROSITE" id="PS51257">
    <property type="entry name" value="PROKAR_LIPOPROTEIN"/>
    <property type="match status" value="1"/>
</dbReference>
<dbReference type="EMBL" id="FNCY01000001">
    <property type="protein sequence ID" value="SDG66390.1"/>
    <property type="molecule type" value="Genomic_DNA"/>
</dbReference>
<evidence type="ECO:0000313" key="5">
    <source>
        <dbReference type="EMBL" id="SDG66390.1"/>
    </source>
</evidence>
<dbReference type="Gene3D" id="1.10.101.10">
    <property type="entry name" value="PGBD-like superfamily/PGBD"/>
    <property type="match status" value="1"/>
</dbReference>
<evidence type="ECO:0000313" key="6">
    <source>
        <dbReference type="Proteomes" id="UP000198607"/>
    </source>
</evidence>
<dbReference type="InterPro" id="IPR025493">
    <property type="entry name" value="DUF4384"/>
</dbReference>
<keyword evidence="2" id="KW-0732">Signal</keyword>
<organism evidence="5 6">
    <name type="scientific">Propionivibrio dicarboxylicus</name>
    <dbReference type="NCBI Taxonomy" id="83767"/>
    <lineage>
        <taxon>Bacteria</taxon>
        <taxon>Pseudomonadati</taxon>
        <taxon>Pseudomonadota</taxon>
        <taxon>Betaproteobacteria</taxon>
        <taxon>Rhodocyclales</taxon>
        <taxon>Rhodocyclaceae</taxon>
        <taxon>Propionivibrio</taxon>
    </lineage>
</organism>
<feature type="chain" id="PRO_5011769938" evidence="2">
    <location>
        <begin position="23"/>
        <end position="507"/>
    </location>
</feature>
<feature type="region of interest" description="Disordered" evidence="1">
    <location>
        <begin position="355"/>
        <end position="380"/>
    </location>
</feature>
<feature type="domain" description="Peptidoglycan binding-like" evidence="3">
    <location>
        <begin position="286"/>
        <end position="340"/>
    </location>
</feature>
<feature type="signal peptide" evidence="2">
    <location>
        <begin position="1"/>
        <end position="22"/>
    </location>
</feature>
<dbReference type="AlphaFoldDB" id="A0A1G7W5F8"/>
<dbReference type="Pfam" id="PF01471">
    <property type="entry name" value="PG_binding_1"/>
    <property type="match status" value="1"/>
</dbReference>
<reference evidence="5 6" key="1">
    <citation type="submission" date="2016-10" db="EMBL/GenBank/DDBJ databases">
        <authorList>
            <person name="de Groot N.N."/>
        </authorList>
    </citation>
    <scope>NUCLEOTIDE SEQUENCE [LARGE SCALE GENOMIC DNA]</scope>
    <source>
        <strain evidence="5 6">DSM 5885</strain>
    </source>
</reference>
<dbReference type="Gene3D" id="3.40.50.10610">
    <property type="entry name" value="ABC-type transport auxiliary lipoprotein component"/>
    <property type="match status" value="1"/>
</dbReference>
<protein>
    <submittedName>
        <fullName evidence="5">Curli biogenesis system outer membrane secretion channel CsgG</fullName>
    </submittedName>
</protein>
<feature type="compositionally biased region" description="Low complexity" evidence="1">
    <location>
        <begin position="355"/>
        <end position="364"/>
    </location>
</feature>
<dbReference type="RefSeq" id="WP_176785711.1">
    <property type="nucleotide sequence ID" value="NZ_FNCY01000001.1"/>
</dbReference>
<dbReference type="InterPro" id="IPR036366">
    <property type="entry name" value="PGBDSf"/>
</dbReference>
<dbReference type="Pfam" id="PF14326">
    <property type="entry name" value="DUF4384"/>
    <property type="match status" value="1"/>
</dbReference>
<gene>
    <name evidence="5" type="ORF">SAMN05660652_00395</name>
</gene>
<dbReference type="InterPro" id="IPR036365">
    <property type="entry name" value="PGBD-like_sf"/>
</dbReference>